<feature type="transmembrane region" description="Helical" evidence="7">
    <location>
        <begin position="38"/>
        <end position="62"/>
    </location>
</feature>
<keyword evidence="4 7" id="KW-0812">Transmembrane</keyword>
<feature type="transmembrane region" description="Helical" evidence="7">
    <location>
        <begin position="233"/>
        <end position="252"/>
    </location>
</feature>
<accession>A0A097QR13</accession>
<evidence type="ECO:0000256" key="2">
    <source>
        <dbReference type="ARBA" id="ARBA00011061"/>
    </source>
</evidence>
<feature type="transmembrane region" description="Helical" evidence="7">
    <location>
        <begin position="196"/>
        <end position="221"/>
    </location>
</feature>
<dbReference type="STRING" id="1505907.TEU_00425"/>
<evidence type="ECO:0000313" key="9">
    <source>
        <dbReference type="Proteomes" id="UP000029980"/>
    </source>
</evidence>
<protein>
    <submittedName>
        <fullName evidence="8">ABC transporter</fullName>
    </submittedName>
</protein>
<dbReference type="Pfam" id="PF03706">
    <property type="entry name" value="LPG_synthase_TM"/>
    <property type="match status" value="1"/>
</dbReference>
<evidence type="ECO:0000256" key="4">
    <source>
        <dbReference type="ARBA" id="ARBA00022692"/>
    </source>
</evidence>
<dbReference type="Proteomes" id="UP000029980">
    <property type="component" value="Chromosome"/>
</dbReference>
<evidence type="ECO:0000313" key="8">
    <source>
        <dbReference type="EMBL" id="AIU68922.1"/>
    </source>
</evidence>
<organism evidence="8 9">
    <name type="scientific">Thermococcus eurythermalis</name>
    <dbReference type="NCBI Taxonomy" id="1505907"/>
    <lineage>
        <taxon>Archaea</taxon>
        <taxon>Methanobacteriati</taxon>
        <taxon>Methanobacteriota</taxon>
        <taxon>Thermococci</taxon>
        <taxon>Thermococcales</taxon>
        <taxon>Thermococcaceae</taxon>
        <taxon>Thermococcus</taxon>
    </lineage>
</organism>
<keyword evidence="6 7" id="KW-0472">Membrane</keyword>
<dbReference type="EMBL" id="CP008887">
    <property type="protein sequence ID" value="AIU68922.1"/>
    <property type="molecule type" value="Genomic_DNA"/>
</dbReference>
<dbReference type="AlphaFoldDB" id="A0A097QR13"/>
<dbReference type="KEGG" id="teu:TEU_00425"/>
<dbReference type="PANTHER" id="PTHR39087">
    <property type="entry name" value="UPF0104 MEMBRANE PROTEIN MJ1595"/>
    <property type="match status" value="1"/>
</dbReference>
<keyword evidence="3" id="KW-1003">Cell membrane</keyword>
<evidence type="ECO:0000256" key="1">
    <source>
        <dbReference type="ARBA" id="ARBA00004651"/>
    </source>
</evidence>
<dbReference type="OrthoDB" id="86200at2157"/>
<gene>
    <name evidence="8" type="ORF">TEU_00425</name>
</gene>
<evidence type="ECO:0000256" key="7">
    <source>
        <dbReference type="SAM" id="Phobius"/>
    </source>
</evidence>
<dbReference type="HOGENOM" id="CLU_081190_0_0_2"/>
<proteinExistence type="inferred from homology"/>
<feature type="transmembrane region" description="Helical" evidence="7">
    <location>
        <begin position="74"/>
        <end position="95"/>
    </location>
</feature>
<evidence type="ECO:0000256" key="3">
    <source>
        <dbReference type="ARBA" id="ARBA00022475"/>
    </source>
</evidence>
<feature type="transmembrane region" description="Helical" evidence="7">
    <location>
        <begin position="107"/>
        <end position="130"/>
    </location>
</feature>
<dbReference type="PANTHER" id="PTHR39087:SF2">
    <property type="entry name" value="UPF0104 MEMBRANE PROTEIN MJ1595"/>
    <property type="match status" value="1"/>
</dbReference>
<name>A0A097QR13_9EURY</name>
<keyword evidence="5 7" id="KW-1133">Transmembrane helix</keyword>
<feature type="transmembrane region" description="Helical" evidence="7">
    <location>
        <begin position="272"/>
        <end position="291"/>
    </location>
</feature>
<dbReference type="InterPro" id="IPR022791">
    <property type="entry name" value="L-PG_synthase/AglD"/>
</dbReference>
<evidence type="ECO:0000256" key="6">
    <source>
        <dbReference type="ARBA" id="ARBA00023136"/>
    </source>
</evidence>
<dbReference type="GO" id="GO:0005886">
    <property type="term" value="C:plasma membrane"/>
    <property type="evidence" value="ECO:0007669"/>
    <property type="project" value="UniProtKB-SubCell"/>
</dbReference>
<comment type="subcellular location">
    <subcellularLocation>
        <location evidence="1">Cell membrane</location>
        <topology evidence="1">Multi-pass membrane protein</topology>
    </subcellularLocation>
</comment>
<dbReference type="GeneID" id="25151895"/>
<keyword evidence="9" id="KW-1185">Reference proteome</keyword>
<evidence type="ECO:0000256" key="5">
    <source>
        <dbReference type="ARBA" id="ARBA00022989"/>
    </source>
</evidence>
<sequence length="298" mass="32566">MKKRTLLSVLALLFSLGYIAHTIDVKELKEAISTADPRFLLLALGMAFLAILVSTLRWYIVLRKLQETSFRRTFTAILSGFYMMAFLPPSVGHVAKVKLVGGDYFKALSALAFGISLEVLIIAGISLLVFGATKWGIFLLGVLFLILFYDRGAYTLLNRGIAVIRPLSPKLAERLGNYLERTYSGWRRSRRDPTTFTLSLLLSVLAVLLQVAGIIAVGRAFGLPVGLLDAFKAFILSTLFASLSGIPSGIGANELGITLALGSSTKSSLVAFTYKFIYQYLWSLVGAVEFYRAVGGRS</sequence>
<reference evidence="8 9" key="1">
    <citation type="journal article" date="2015" name="Int. J. Syst. Evol. Microbiol.">
        <title>Thermococcus eurythermalis sp. nov., a conditional piezophilic hyperthermophilic archaeon with a wide temperature range isolated from an oil-immersed chimney in the Guaymas Basin.</title>
        <authorList>
            <person name="Zhao W."/>
            <person name="Zeng X."/>
            <person name="Xiao X."/>
        </authorList>
    </citation>
    <scope>NUCLEOTIDE SEQUENCE [LARGE SCALE GENOMIC DNA]</scope>
    <source>
        <strain evidence="8 9">A501</strain>
    </source>
</reference>
<comment type="similarity">
    <text evidence="2">Belongs to the UPF0104 family.</text>
</comment>
<dbReference type="RefSeq" id="WP_050001904.1">
    <property type="nucleotide sequence ID" value="NZ_CP008887.1"/>
</dbReference>